<name>A0ABP5RY99_9ACTN</name>
<evidence type="ECO:0008006" key="3">
    <source>
        <dbReference type="Google" id="ProtNLM"/>
    </source>
</evidence>
<dbReference type="RefSeq" id="WP_344641348.1">
    <property type="nucleotide sequence ID" value="NZ_BAAATR010000079.1"/>
</dbReference>
<dbReference type="Gene3D" id="1.25.40.10">
    <property type="entry name" value="Tetratricopeptide repeat domain"/>
    <property type="match status" value="1"/>
</dbReference>
<evidence type="ECO:0000313" key="1">
    <source>
        <dbReference type="EMBL" id="GAA2280747.1"/>
    </source>
</evidence>
<dbReference type="InterPro" id="IPR011990">
    <property type="entry name" value="TPR-like_helical_dom_sf"/>
</dbReference>
<gene>
    <name evidence="1" type="ORF">GCM10010430_78540</name>
</gene>
<evidence type="ECO:0000313" key="2">
    <source>
        <dbReference type="Proteomes" id="UP001500305"/>
    </source>
</evidence>
<keyword evidence="2" id="KW-1185">Reference proteome</keyword>
<protein>
    <recommendedName>
        <fullName evidence="3">Tetratricopeptide repeat protein</fullName>
    </recommendedName>
</protein>
<dbReference type="EMBL" id="BAAATR010000079">
    <property type="protein sequence ID" value="GAA2280747.1"/>
    <property type="molecule type" value="Genomic_DNA"/>
</dbReference>
<proteinExistence type="predicted"/>
<organism evidence="1 2">
    <name type="scientific">Kitasatospora cystarginea</name>
    <dbReference type="NCBI Taxonomy" id="58350"/>
    <lineage>
        <taxon>Bacteria</taxon>
        <taxon>Bacillati</taxon>
        <taxon>Actinomycetota</taxon>
        <taxon>Actinomycetes</taxon>
        <taxon>Kitasatosporales</taxon>
        <taxon>Streptomycetaceae</taxon>
        <taxon>Kitasatospora</taxon>
    </lineage>
</organism>
<comment type="caution">
    <text evidence="1">The sequence shown here is derived from an EMBL/GenBank/DDBJ whole genome shotgun (WGS) entry which is preliminary data.</text>
</comment>
<dbReference type="Proteomes" id="UP001500305">
    <property type="component" value="Unassembled WGS sequence"/>
</dbReference>
<accession>A0ABP5RY99</accession>
<sequence length="313" mass="34362">MSIARHGRGEEAFTLLLPQIEDWFLAAALVDVAEGAGRDEDAAALLAARIEAPQGSEDPSCRRSGVKPDNAVYLLAAIRERQGRIDDAIALLHSRDHGQLADLLARHGRIEELRAYAATEHHGRAAQRLAELLEERGDVEGAIAVYRQPGDPQARRRSGAVQPKELLVRRGRGIEAIEVMRSLGDSPGGAEDWIVRSLCALYADQGRAQDGLDYLDALKAHHGEEEWGFFEMRLPLMAACGRRQEAIDLARAHPEGDTWYGASSIAELLADDGRIEEVVAVLEPHPDGNRSELAWYLVDLGRVKDAVALLQQR</sequence>
<reference evidence="2" key="1">
    <citation type="journal article" date="2019" name="Int. J. Syst. Evol. Microbiol.">
        <title>The Global Catalogue of Microorganisms (GCM) 10K type strain sequencing project: providing services to taxonomists for standard genome sequencing and annotation.</title>
        <authorList>
            <consortium name="The Broad Institute Genomics Platform"/>
            <consortium name="The Broad Institute Genome Sequencing Center for Infectious Disease"/>
            <person name="Wu L."/>
            <person name="Ma J."/>
        </authorList>
    </citation>
    <scope>NUCLEOTIDE SEQUENCE [LARGE SCALE GENOMIC DNA]</scope>
    <source>
        <strain evidence="2">JCM 7356</strain>
    </source>
</reference>